<dbReference type="GO" id="GO:0000445">
    <property type="term" value="C:THO complex part of transcription export complex"/>
    <property type="evidence" value="ECO:0007669"/>
    <property type="project" value="TreeGrafter"/>
</dbReference>
<evidence type="ECO:0000256" key="1">
    <source>
        <dbReference type="SAM" id="MobiDB-lite"/>
    </source>
</evidence>
<proteinExistence type="predicted"/>
<dbReference type="PANTHER" id="PTHR13265:SF0">
    <property type="entry name" value="HPR1"/>
    <property type="match status" value="1"/>
</dbReference>
<dbReference type="EMBL" id="ML996567">
    <property type="protein sequence ID" value="KAF2761128.1"/>
    <property type="molecule type" value="Genomic_DNA"/>
</dbReference>
<dbReference type="GeneID" id="54481243"/>
<reference evidence="2" key="1">
    <citation type="journal article" date="2020" name="Stud. Mycol.">
        <title>101 Dothideomycetes genomes: a test case for predicting lifestyles and emergence of pathogens.</title>
        <authorList>
            <person name="Haridas S."/>
            <person name="Albert R."/>
            <person name="Binder M."/>
            <person name="Bloem J."/>
            <person name="Labutti K."/>
            <person name="Salamov A."/>
            <person name="Andreopoulos B."/>
            <person name="Baker S."/>
            <person name="Barry K."/>
            <person name="Bills G."/>
            <person name="Bluhm B."/>
            <person name="Cannon C."/>
            <person name="Castanera R."/>
            <person name="Culley D."/>
            <person name="Daum C."/>
            <person name="Ezra D."/>
            <person name="Gonzalez J."/>
            <person name="Henrissat B."/>
            <person name="Kuo A."/>
            <person name="Liang C."/>
            <person name="Lipzen A."/>
            <person name="Lutzoni F."/>
            <person name="Magnuson J."/>
            <person name="Mondo S."/>
            <person name="Nolan M."/>
            <person name="Ohm R."/>
            <person name="Pangilinan J."/>
            <person name="Park H.-J."/>
            <person name="Ramirez L."/>
            <person name="Alfaro M."/>
            <person name="Sun H."/>
            <person name="Tritt A."/>
            <person name="Yoshinaga Y."/>
            <person name="Zwiers L.-H."/>
            <person name="Turgeon B."/>
            <person name="Goodwin S."/>
            <person name="Spatafora J."/>
            <person name="Crous P."/>
            <person name="Grigoriev I."/>
        </authorList>
    </citation>
    <scope>NUCLEOTIDE SEQUENCE</scope>
    <source>
        <strain evidence="2">CBS 121739</strain>
    </source>
</reference>
<feature type="region of interest" description="Disordered" evidence="1">
    <location>
        <begin position="234"/>
        <end position="257"/>
    </location>
</feature>
<sequence length="636" mass="70827">MAVSEVESVDSISYRLRDLLAHARRLKSSTSIDPRLPVSDLFQEAGQPKVRSHPVLAKGILEAAARKIFYGILDEYDIEEPEFVQMWNLLDILQHYEDIGQSSPALVLWLLEEMLDSQNIEACRRVFDYMESRREILIASNFSRNKDLVILRSCNELLRRLSRAEDAVFCGRVFIFMFLSFPLGDKSSVNPRGDFHVENVTTFADSPSGVSNGEPDEMDVDGTEVTETQVTVNVQSDDAETNTSANPDEKVVQKKTPTSQVDIDTLYPIFWSLQQAFSNPTRLFSQEAFDEFKKGLEMTLQKFKEIPTVISGEKLGVGRGLASSSDDFASTFNPKYLTSRDLFKLELSDLAFQRHILVQSLILIDFLLSLTEASKSKLAPITTQKALRYTFTVSEHDAGWALGIKRAIVNYLQEGPEGKFYHRMVEVVLSRDKNWVQWKLENCPEIKRAPVPADVFQESKSGAQKTCAGRVMRAAPMGSLSLAFLSDSDATDGMEGLRNGDRTVVPTPESFIHGIQGDDLDLEMATEDEKESLHTAKTSKTWRALRISSRDKLSRFDQIDDGKNIQKLTQVEPSAEPHAELSNVTEQGEAGSGPVELTTESSVTEKGEKVQGTPPLEEQRAGSSDQVTTAASEGTG</sequence>
<evidence type="ECO:0008006" key="4">
    <source>
        <dbReference type="Google" id="ProtNLM"/>
    </source>
</evidence>
<feature type="region of interest" description="Disordered" evidence="1">
    <location>
        <begin position="572"/>
        <end position="636"/>
    </location>
</feature>
<organism evidence="2 3">
    <name type="scientific">Pseudovirgaria hyperparasitica</name>
    <dbReference type="NCBI Taxonomy" id="470096"/>
    <lineage>
        <taxon>Eukaryota</taxon>
        <taxon>Fungi</taxon>
        <taxon>Dikarya</taxon>
        <taxon>Ascomycota</taxon>
        <taxon>Pezizomycotina</taxon>
        <taxon>Dothideomycetes</taxon>
        <taxon>Dothideomycetes incertae sedis</taxon>
        <taxon>Acrospermales</taxon>
        <taxon>Acrospermaceae</taxon>
        <taxon>Pseudovirgaria</taxon>
    </lineage>
</organism>
<dbReference type="GO" id="GO:0006406">
    <property type="term" value="P:mRNA export from nucleus"/>
    <property type="evidence" value="ECO:0007669"/>
    <property type="project" value="TreeGrafter"/>
</dbReference>
<dbReference type="InterPro" id="IPR021861">
    <property type="entry name" value="THO_THOC1"/>
</dbReference>
<accession>A0A6A6WE78</accession>
<dbReference type="Pfam" id="PF11957">
    <property type="entry name" value="efThoc1"/>
    <property type="match status" value="1"/>
</dbReference>
<keyword evidence="3" id="KW-1185">Reference proteome</keyword>
<evidence type="ECO:0000313" key="2">
    <source>
        <dbReference type="EMBL" id="KAF2761128.1"/>
    </source>
</evidence>
<name>A0A6A6WE78_9PEZI</name>
<protein>
    <recommendedName>
        <fullName evidence="4">Nuclear matrix protein</fullName>
    </recommendedName>
</protein>
<gene>
    <name evidence="2" type="ORF">EJ05DRAFT_253689</name>
</gene>
<feature type="compositionally biased region" description="Polar residues" evidence="1">
    <location>
        <begin position="621"/>
        <end position="636"/>
    </location>
</feature>
<dbReference type="AlphaFoldDB" id="A0A6A6WE78"/>
<dbReference type="RefSeq" id="XP_033603579.1">
    <property type="nucleotide sequence ID" value="XM_033740189.1"/>
</dbReference>
<dbReference type="PANTHER" id="PTHR13265">
    <property type="entry name" value="THO COMPLEX SUBUNIT 1"/>
    <property type="match status" value="1"/>
</dbReference>
<dbReference type="Proteomes" id="UP000799437">
    <property type="component" value="Unassembled WGS sequence"/>
</dbReference>
<evidence type="ECO:0000313" key="3">
    <source>
        <dbReference type="Proteomes" id="UP000799437"/>
    </source>
</evidence>
<dbReference type="OrthoDB" id="10257415at2759"/>